<organism evidence="2 3">
    <name type="scientific">Pseudomonas abietaniphila</name>
    <dbReference type="NCBI Taxonomy" id="89065"/>
    <lineage>
        <taxon>Bacteria</taxon>
        <taxon>Pseudomonadati</taxon>
        <taxon>Pseudomonadota</taxon>
        <taxon>Gammaproteobacteria</taxon>
        <taxon>Pseudomonadales</taxon>
        <taxon>Pseudomonadaceae</taxon>
        <taxon>Pseudomonas</taxon>
    </lineage>
</organism>
<reference evidence="3" key="1">
    <citation type="submission" date="2016-10" db="EMBL/GenBank/DDBJ databases">
        <authorList>
            <person name="Varghese N."/>
            <person name="Submissions S."/>
        </authorList>
    </citation>
    <scope>NUCLEOTIDE SEQUENCE [LARGE SCALE GENOMIC DNA]</scope>
    <source>
        <strain evidence="3">ATCC 700689</strain>
    </source>
</reference>
<dbReference type="InterPro" id="IPR023298">
    <property type="entry name" value="ATPase_P-typ_TM_dom_sf"/>
</dbReference>
<name>A0A1G7VJX9_9PSED</name>
<gene>
    <name evidence="2" type="ORF">SAMN05216605_102527</name>
</gene>
<feature type="transmembrane region" description="Helical" evidence="1">
    <location>
        <begin position="31"/>
        <end position="50"/>
    </location>
</feature>
<evidence type="ECO:0000256" key="1">
    <source>
        <dbReference type="SAM" id="Phobius"/>
    </source>
</evidence>
<evidence type="ECO:0000313" key="2">
    <source>
        <dbReference type="EMBL" id="SDG60043.1"/>
    </source>
</evidence>
<keyword evidence="1" id="KW-1133">Transmembrane helix</keyword>
<dbReference type="Gene3D" id="2.70.150.10">
    <property type="entry name" value="Calcium-transporting ATPase, cytoplasmic transduction domain A"/>
    <property type="match status" value="1"/>
</dbReference>
<dbReference type="Proteomes" id="UP000182894">
    <property type="component" value="Unassembled WGS sequence"/>
</dbReference>
<dbReference type="STRING" id="89065.SAMN05216605_102527"/>
<keyword evidence="3" id="KW-1185">Reference proteome</keyword>
<accession>A0A1G7VJX9</accession>
<dbReference type="AlphaFoldDB" id="A0A1G7VJX9"/>
<protein>
    <submittedName>
        <fullName evidence="2">Ca2+-transporting ATPase</fullName>
    </submittedName>
</protein>
<dbReference type="EMBL" id="FNCO01000002">
    <property type="protein sequence ID" value="SDG60043.1"/>
    <property type="molecule type" value="Genomic_DNA"/>
</dbReference>
<evidence type="ECO:0000313" key="3">
    <source>
        <dbReference type="Proteomes" id="UP000182894"/>
    </source>
</evidence>
<proteinExistence type="predicted"/>
<dbReference type="GO" id="GO:0022857">
    <property type="term" value="F:transmembrane transporter activity"/>
    <property type="evidence" value="ECO:0007669"/>
    <property type="project" value="UniProtKB-ARBA"/>
</dbReference>
<dbReference type="Gene3D" id="1.20.1110.10">
    <property type="entry name" value="Calcium-transporting ATPase, transmembrane domain"/>
    <property type="match status" value="1"/>
</dbReference>
<sequence length="107" mass="11890">MIAINQFRSLIVALLLIATVLAWIMGDRLEAAMVLVVILLNALIGFFTEWKAQRTLLNLQACEEKWSRVIRITGDQIATAQAIGRRLGIDRSVDGKVYEAIHAQSLA</sequence>
<dbReference type="SUPFAM" id="SSF81665">
    <property type="entry name" value="Calcium ATPase, transmembrane domain M"/>
    <property type="match status" value="1"/>
</dbReference>
<feature type="transmembrane region" description="Helical" evidence="1">
    <location>
        <begin position="7"/>
        <end position="25"/>
    </location>
</feature>
<keyword evidence="1" id="KW-0472">Membrane</keyword>
<keyword evidence="1" id="KW-0812">Transmembrane</keyword>